<dbReference type="GO" id="GO:0005634">
    <property type="term" value="C:nucleus"/>
    <property type="evidence" value="ECO:0007669"/>
    <property type="project" value="UniProtKB-SubCell"/>
</dbReference>
<comment type="cofactor">
    <cofactor evidence="1">
        <name>a divalent metal cation</name>
        <dbReference type="ChEBI" id="CHEBI:60240"/>
    </cofactor>
</comment>
<comment type="subcellular location">
    <subcellularLocation>
        <location evidence="2">Nucleus</location>
    </subcellularLocation>
</comment>
<evidence type="ECO:0000313" key="9">
    <source>
        <dbReference type="EMBL" id="KAJ8965732.1"/>
    </source>
</evidence>
<comment type="caution">
    <text evidence="9">The sequence shown here is derived from an EMBL/GenBank/DDBJ whole genome shotgun (WGS) entry which is preliminary data.</text>
</comment>
<keyword evidence="5" id="KW-0479">Metal-binding</keyword>
<dbReference type="EMBL" id="JANEYF010001173">
    <property type="protein sequence ID" value="KAJ8965732.1"/>
    <property type="molecule type" value="Genomic_DNA"/>
</dbReference>
<organism evidence="9 10">
    <name type="scientific">Rhamnusium bicolor</name>
    <dbReference type="NCBI Taxonomy" id="1586634"/>
    <lineage>
        <taxon>Eukaryota</taxon>
        <taxon>Metazoa</taxon>
        <taxon>Ecdysozoa</taxon>
        <taxon>Arthropoda</taxon>
        <taxon>Hexapoda</taxon>
        <taxon>Insecta</taxon>
        <taxon>Pterygota</taxon>
        <taxon>Neoptera</taxon>
        <taxon>Endopterygota</taxon>
        <taxon>Coleoptera</taxon>
        <taxon>Polyphaga</taxon>
        <taxon>Cucujiformia</taxon>
        <taxon>Chrysomeloidea</taxon>
        <taxon>Cerambycidae</taxon>
        <taxon>Lepturinae</taxon>
        <taxon>Rhagiini</taxon>
        <taxon>Rhamnusium</taxon>
    </lineage>
</organism>
<keyword evidence="10" id="KW-1185">Reference proteome</keyword>
<proteinExistence type="inferred from homology"/>
<comment type="similarity">
    <text evidence="3">Belongs to the HARBI1 family.</text>
</comment>
<evidence type="ECO:0000256" key="4">
    <source>
        <dbReference type="ARBA" id="ARBA00022722"/>
    </source>
</evidence>
<evidence type="ECO:0000256" key="3">
    <source>
        <dbReference type="ARBA" id="ARBA00006958"/>
    </source>
</evidence>
<name>A0AAV8ZKV1_9CUCU</name>
<sequence>MLPIFHQLLRRQRNNRLRRQGKEIRSECDPFDLPDNRFKELFRLNKELVRGLLIQLLHPFLEQPSLRRGITVDAKFFAHYDFMPQDLTKGDSGYPLQEYLLTPFRNPVPNSPESRYNIAHVKARNCIERTFGLLKMRFRCLLKERTARYNPNFVANLVKACAVLHNMCIRERIPININDNEDN</sequence>
<reference evidence="9" key="1">
    <citation type="journal article" date="2023" name="Insect Mol. Biol.">
        <title>Genome sequencing provides insights into the evolution of gene families encoding plant cell wall-degrading enzymes in longhorned beetles.</title>
        <authorList>
            <person name="Shin N.R."/>
            <person name="Okamura Y."/>
            <person name="Kirsch R."/>
            <person name="Pauchet Y."/>
        </authorList>
    </citation>
    <scope>NUCLEOTIDE SEQUENCE</scope>
    <source>
        <strain evidence="9">RBIC_L_NR</strain>
    </source>
</reference>
<keyword evidence="4" id="KW-0540">Nuclease</keyword>
<feature type="domain" description="DDE Tnp4" evidence="8">
    <location>
        <begin position="82"/>
        <end position="166"/>
    </location>
</feature>
<evidence type="ECO:0000313" key="10">
    <source>
        <dbReference type="Proteomes" id="UP001162156"/>
    </source>
</evidence>
<evidence type="ECO:0000256" key="1">
    <source>
        <dbReference type="ARBA" id="ARBA00001968"/>
    </source>
</evidence>
<keyword evidence="6" id="KW-0378">Hydrolase</keyword>
<dbReference type="Proteomes" id="UP001162156">
    <property type="component" value="Unassembled WGS sequence"/>
</dbReference>
<evidence type="ECO:0000256" key="6">
    <source>
        <dbReference type="ARBA" id="ARBA00022801"/>
    </source>
</evidence>
<evidence type="ECO:0000259" key="8">
    <source>
        <dbReference type="Pfam" id="PF13359"/>
    </source>
</evidence>
<dbReference type="InterPro" id="IPR027806">
    <property type="entry name" value="HARBI1_dom"/>
</dbReference>
<dbReference type="Pfam" id="PF13359">
    <property type="entry name" value="DDE_Tnp_4"/>
    <property type="match status" value="1"/>
</dbReference>
<dbReference type="AlphaFoldDB" id="A0AAV8ZKV1"/>
<evidence type="ECO:0000256" key="7">
    <source>
        <dbReference type="ARBA" id="ARBA00023242"/>
    </source>
</evidence>
<gene>
    <name evidence="9" type="ORF">NQ314_003938</name>
</gene>
<dbReference type="GO" id="GO:0016787">
    <property type="term" value="F:hydrolase activity"/>
    <property type="evidence" value="ECO:0007669"/>
    <property type="project" value="UniProtKB-KW"/>
</dbReference>
<dbReference type="GO" id="GO:0046872">
    <property type="term" value="F:metal ion binding"/>
    <property type="evidence" value="ECO:0007669"/>
    <property type="project" value="UniProtKB-KW"/>
</dbReference>
<dbReference type="GO" id="GO:0004518">
    <property type="term" value="F:nuclease activity"/>
    <property type="evidence" value="ECO:0007669"/>
    <property type="project" value="UniProtKB-KW"/>
</dbReference>
<keyword evidence="7" id="KW-0539">Nucleus</keyword>
<dbReference type="PANTHER" id="PTHR22930">
    <property type="match status" value="1"/>
</dbReference>
<evidence type="ECO:0000256" key="2">
    <source>
        <dbReference type="ARBA" id="ARBA00004123"/>
    </source>
</evidence>
<evidence type="ECO:0000256" key="5">
    <source>
        <dbReference type="ARBA" id="ARBA00022723"/>
    </source>
</evidence>
<accession>A0AAV8ZKV1</accession>
<protein>
    <recommendedName>
        <fullName evidence="8">DDE Tnp4 domain-containing protein</fullName>
    </recommendedName>
</protein>
<dbReference type="InterPro" id="IPR045249">
    <property type="entry name" value="HARBI1-like"/>
</dbReference>
<dbReference type="PANTHER" id="PTHR22930:SF267">
    <property type="entry name" value="NUCLEASE HARBI1-RELATED"/>
    <property type="match status" value="1"/>
</dbReference>